<evidence type="ECO:0000313" key="8">
    <source>
        <dbReference type="Proteomes" id="UP000095280"/>
    </source>
</evidence>
<evidence type="ECO:0000256" key="2">
    <source>
        <dbReference type="ARBA" id="ARBA00007018"/>
    </source>
</evidence>
<keyword evidence="3 7" id="KW-0812">Transmembrane</keyword>
<dbReference type="PANTHER" id="PTHR20855:SF15">
    <property type="entry name" value="PROGESTIN AND ADIPOQ RECEPTOR FAMILY MEMBER 3"/>
    <property type="match status" value="1"/>
</dbReference>
<comment type="similarity">
    <text evidence="2">Belongs to the ADIPOR family.</text>
</comment>
<feature type="binding site" evidence="6">
    <location>
        <position position="659"/>
    </location>
    <ligand>
        <name>Zn(2+)</name>
        <dbReference type="ChEBI" id="CHEBI:29105"/>
    </ligand>
</feature>
<evidence type="ECO:0000256" key="5">
    <source>
        <dbReference type="ARBA" id="ARBA00023136"/>
    </source>
</evidence>
<evidence type="ECO:0000256" key="1">
    <source>
        <dbReference type="ARBA" id="ARBA00004141"/>
    </source>
</evidence>
<organism evidence="8 9">
    <name type="scientific">Macrostomum lignano</name>
    <dbReference type="NCBI Taxonomy" id="282301"/>
    <lineage>
        <taxon>Eukaryota</taxon>
        <taxon>Metazoa</taxon>
        <taxon>Spiralia</taxon>
        <taxon>Lophotrochozoa</taxon>
        <taxon>Platyhelminthes</taxon>
        <taxon>Rhabditophora</taxon>
        <taxon>Macrostomorpha</taxon>
        <taxon>Macrostomida</taxon>
        <taxon>Macrostomidae</taxon>
        <taxon>Macrostomum</taxon>
    </lineage>
</organism>
<reference evidence="9" key="1">
    <citation type="submission" date="2016-11" db="UniProtKB">
        <authorList>
            <consortium name="WormBaseParasite"/>
        </authorList>
    </citation>
    <scope>IDENTIFICATION</scope>
</reference>
<proteinExistence type="inferred from homology"/>
<evidence type="ECO:0000256" key="3">
    <source>
        <dbReference type="ARBA" id="ARBA00022692"/>
    </source>
</evidence>
<feature type="binding site" evidence="6">
    <location>
        <position position="512"/>
    </location>
    <ligand>
        <name>Zn(2+)</name>
        <dbReference type="ChEBI" id="CHEBI:29105"/>
    </ligand>
</feature>
<evidence type="ECO:0000313" key="9">
    <source>
        <dbReference type="WBParaSite" id="maker-uti_cns_0048082-snap-gene-0.2-mRNA-1"/>
    </source>
</evidence>
<feature type="transmembrane region" description="Helical" evidence="7">
    <location>
        <begin position="558"/>
        <end position="575"/>
    </location>
</feature>
<dbReference type="WBParaSite" id="maker-uti_cns_0048082-snap-gene-0.2-mRNA-1">
    <property type="protein sequence ID" value="maker-uti_cns_0048082-snap-gene-0.2-mRNA-1"/>
    <property type="gene ID" value="maker-uti_cns_0048082-snap-gene-0.2"/>
</dbReference>
<feature type="transmembrane region" description="Helical" evidence="7">
    <location>
        <begin position="587"/>
        <end position="608"/>
    </location>
</feature>
<keyword evidence="5 7" id="KW-0472">Membrane</keyword>
<feature type="transmembrane region" description="Helical" evidence="7">
    <location>
        <begin position="457"/>
        <end position="480"/>
    </location>
</feature>
<feature type="transmembrane region" description="Helical" evidence="7">
    <location>
        <begin position="492"/>
        <end position="511"/>
    </location>
</feature>
<dbReference type="InterPro" id="IPR004254">
    <property type="entry name" value="AdipoR/HlyIII-related"/>
</dbReference>
<protein>
    <submittedName>
        <fullName evidence="9">Progestin and adipoQ receptor family member 6</fullName>
    </submittedName>
</protein>
<comment type="subcellular location">
    <subcellularLocation>
        <location evidence="1">Membrane</location>
        <topology evidence="1">Multi-pass membrane protein</topology>
    </subcellularLocation>
</comment>
<evidence type="ECO:0000256" key="4">
    <source>
        <dbReference type="ARBA" id="ARBA00022989"/>
    </source>
</evidence>
<dbReference type="Proteomes" id="UP000095280">
    <property type="component" value="Unplaced"/>
</dbReference>
<feature type="binding site" evidence="6">
    <location>
        <position position="663"/>
    </location>
    <ligand>
        <name>Zn(2+)</name>
        <dbReference type="ChEBI" id="CHEBI:29105"/>
    </ligand>
</feature>
<keyword evidence="6" id="KW-0479">Metal-binding</keyword>
<sequence>RFTLLTCTVRADRGVPDGLRGIQGNQAPSCTFMRKGNVLALKIPYNPCRRTQKWPTKLGAHLFLVLARNGWVVYRSCGRTLEFLKFLETIIKNFIDSSGPGRVRAARAQQQPAVAHQQHSLKRFEATEAQARPTKRCRQCYRNGQAKKTVFCCGSCEGNPGLAQPPALPTGMALSSYYYNPTAIVITIAFPLRSTSRLWEMNRRKSSGARMNFASAMCTRGMIASRVAALRSTLNEPRSGRPRKVRTESSIKLIRGLLEIDLRWTCKEMAELSKVPSSTIHQTLKCIEDLWLQYVTVRWVPHHLDESQEAGNKSSLPNNFLDAIDEKATSTSWLSLEQLVDQILVSMATAMLSGPGAALGSGLRRSAGSRSSFHVLDIKLDTTELELGTSMTAGAEDGVRQRGAVTALCHTADIDVLKYSDVPHFLRHNGHIREGYTAYLSGFGCIRSVFRWTNETINIWSHLFGFGLFFLLMLVDNIIFIPLYNGTLADHLIVTGALMCFQFCMLCSSGYHTFKCHSERAFWRWLSIDQAGICVGLIGCYLPSVHFGFYCLSLWRDIYLFVSCSLCLLALYCSLQTRGHSKAFKRVLLPMYCCLAGFGTLPAVHWVYLNGGFGAPVVSLFFHKIVVVYFLAMLGLFFYVSKFPECILPGKVDYIGSSHQWWHAVVTFALLYWHNAGGEMLQYRTSITVRLISHHRIFGQFPVNHSFNIVGKLVWLQLAQEIIEKVQRELVNHGLHFVHAALVRLAGNQQAEAETAAPSVGLAVHLVAKLVLGAQEVKAGLPHDVLRLTSSKSAKAMSRKLGGNGN</sequence>
<dbReference type="Pfam" id="PF03006">
    <property type="entry name" value="HlyIII"/>
    <property type="match status" value="1"/>
</dbReference>
<feature type="transmembrane region" description="Helical" evidence="7">
    <location>
        <begin position="531"/>
        <end position="552"/>
    </location>
</feature>
<evidence type="ECO:0000256" key="7">
    <source>
        <dbReference type="SAM" id="Phobius"/>
    </source>
</evidence>
<dbReference type="GO" id="GO:0016020">
    <property type="term" value="C:membrane"/>
    <property type="evidence" value="ECO:0007669"/>
    <property type="project" value="UniProtKB-SubCell"/>
</dbReference>
<dbReference type="AlphaFoldDB" id="A0A1I8JIZ8"/>
<accession>A0A1I8JIZ8</accession>
<feature type="transmembrane region" description="Helical" evidence="7">
    <location>
        <begin position="620"/>
        <end position="640"/>
    </location>
</feature>
<dbReference type="GO" id="GO:0046872">
    <property type="term" value="F:metal ion binding"/>
    <property type="evidence" value="ECO:0007669"/>
    <property type="project" value="UniProtKB-KW"/>
</dbReference>
<keyword evidence="4 7" id="KW-1133">Transmembrane helix</keyword>
<keyword evidence="6" id="KW-0862">Zinc</keyword>
<dbReference type="GO" id="GO:0038023">
    <property type="term" value="F:signaling receptor activity"/>
    <property type="evidence" value="ECO:0007669"/>
    <property type="project" value="TreeGrafter"/>
</dbReference>
<name>A0A1I8JIZ8_9PLAT</name>
<dbReference type="PANTHER" id="PTHR20855">
    <property type="entry name" value="ADIPOR/PROGESTIN RECEPTOR-RELATED"/>
    <property type="match status" value="1"/>
</dbReference>
<evidence type="ECO:0000256" key="6">
    <source>
        <dbReference type="PIRSR" id="PIRSR604254-1"/>
    </source>
</evidence>
<keyword evidence="8" id="KW-1185">Reference proteome</keyword>